<dbReference type="InterPro" id="IPR013094">
    <property type="entry name" value="AB_hydrolase_3"/>
</dbReference>
<evidence type="ECO:0000313" key="3">
    <source>
        <dbReference type="EMBL" id="KAJ8423627.1"/>
    </source>
</evidence>
<organism evidence="3 4">
    <name type="scientific">Carnegiea gigantea</name>
    <dbReference type="NCBI Taxonomy" id="171969"/>
    <lineage>
        <taxon>Eukaryota</taxon>
        <taxon>Viridiplantae</taxon>
        <taxon>Streptophyta</taxon>
        <taxon>Embryophyta</taxon>
        <taxon>Tracheophyta</taxon>
        <taxon>Spermatophyta</taxon>
        <taxon>Magnoliopsida</taxon>
        <taxon>eudicotyledons</taxon>
        <taxon>Gunneridae</taxon>
        <taxon>Pentapetalae</taxon>
        <taxon>Caryophyllales</taxon>
        <taxon>Cactineae</taxon>
        <taxon>Cactaceae</taxon>
        <taxon>Cactoideae</taxon>
        <taxon>Echinocereeae</taxon>
        <taxon>Carnegiea</taxon>
    </lineage>
</organism>
<evidence type="ECO:0000313" key="4">
    <source>
        <dbReference type="Proteomes" id="UP001153076"/>
    </source>
</evidence>
<dbReference type="InterPro" id="IPR029058">
    <property type="entry name" value="AB_hydrolase_fold"/>
</dbReference>
<comment type="similarity">
    <text evidence="1">Belongs to the 'GDXG' lipolytic enzyme family.</text>
</comment>
<protein>
    <recommendedName>
        <fullName evidence="2">Alpha/beta hydrolase fold-3 domain-containing protein</fullName>
    </recommendedName>
</protein>
<sequence>MWLWAYYWHSSSLRSLNALPSSTLTSILVRKVRVEQGTLRYRQNDESKCVHISKDYENYFNATVLEKVNTERRGPEVYPVEEEFYPVLYRLLTARRNWGFCISQADWFMYYAVYIKLARLARAIVVSVYLWLAPENRLPSEINDGFSALLWLASLARREAYEPMHMEDKFLSLAFPIGSTKDHPITCPMGPAAPPLSGLHLPPILYYVAENDLFIDKNMEFYEALKKAGKDVQLFVSHNMTHSFYLNKLALDNDPDTKSQIEKLFEGIGEFIRRH</sequence>
<reference evidence="3" key="1">
    <citation type="submission" date="2022-04" db="EMBL/GenBank/DDBJ databases">
        <title>Carnegiea gigantea Genome sequencing and assembly v2.</title>
        <authorList>
            <person name="Copetti D."/>
            <person name="Sanderson M.J."/>
            <person name="Burquez A."/>
            <person name="Wojciechowski M.F."/>
        </authorList>
    </citation>
    <scope>NUCLEOTIDE SEQUENCE</scope>
    <source>
        <strain evidence="3">SGP5-SGP5p</strain>
        <tissue evidence="3">Aerial part</tissue>
    </source>
</reference>
<name>A0A9Q1GQJ6_9CARY</name>
<feature type="domain" description="Alpha/beta hydrolase fold-3" evidence="2">
    <location>
        <begin position="165"/>
        <end position="245"/>
    </location>
</feature>
<evidence type="ECO:0000256" key="1">
    <source>
        <dbReference type="ARBA" id="ARBA00010515"/>
    </source>
</evidence>
<proteinExistence type="inferred from homology"/>
<dbReference type="GO" id="GO:0016787">
    <property type="term" value="F:hydrolase activity"/>
    <property type="evidence" value="ECO:0007669"/>
    <property type="project" value="InterPro"/>
</dbReference>
<gene>
    <name evidence="3" type="ORF">Cgig2_001694</name>
</gene>
<dbReference type="OrthoDB" id="408631at2759"/>
<dbReference type="Proteomes" id="UP001153076">
    <property type="component" value="Unassembled WGS sequence"/>
</dbReference>
<dbReference type="SUPFAM" id="SSF53474">
    <property type="entry name" value="alpha/beta-Hydrolases"/>
    <property type="match status" value="1"/>
</dbReference>
<dbReference type="AlphaFoldDB" id="A0A9Q1GQJ6"/>
<accession>A0A9Q1GQJ6</accession>
<dbReference type="Gene3D" id="3.40.50.1820">
    <property type="entry name" value="alpha/beta hydrolase"/>
    <property type="match status" value="2"/>
</dbReference>
<comment type="caution">
    <text evidence="3">The sequence shown here is derived from an EMBL/GenBank/DDBJ whole genome shotgun (WGS) entry which is preliminary data.</text>
</comment>
<dbReference type="Pfam" id="PF07859">
    <property type="entry name" value="Abhydrolase_3"/>
    <property type="match status" value="2"/>
</dbReference>
<feature type="domain" description="Alpha/beta hydrolase fold-3" evidence="2">
    <location>
        <begin position="99"/>
        <end position="160"/>
    </location>
</feature>
<dbReference type="InterPro" id="IPR050466">
    <property type="entry name" value="Carboxylest/Gibb_receptor"/>
</dbReference>
<dbReference type="PANTHER" id="PTHR23024:SF135">
    <property type="entry name" value="CELL DEATH ASSOCIATED PROTEIN"/>
    <property type="match status" value="1"/>
</dbReference>
<dbReference type="PANTHER" id="PTHR23024">
    <property type="entry name" value="ARYLACETAMIDE DEACETYLASE"/>
    <property type="match status" value="1"/>
</dbReference>
<dbReference type="EMBL" id="JAKOGI010001917">
    <property type="protein sequence ID" value="KAJ8423627.1"/>
    <property type="molecule type" value="Genomic_DNA"/>
</dbReference>
<keyword evidence="4" id="KW-1185">Reference proteome</keyword>
<evidence type="ECO:0000259" key="2">
    <source>
        <dbReference type="Pfam" id="PF07859"/>
    </source>
</evidence>